<organism evidence="1 2">
    <name type="scientific">Hoylesella saccharolytica F0055</name>
    <dbReference type="NCBI Taxonomy" id="1127699"/>
    <lineage>
        <taxon>Bacteria</taxon>
        <taxon>Pseudomonadati</taxon>
        <taxon>Bacteroidota</taxon>
        <taxon>Bacteroidia</taxon>
        <taxon>Bacteroidales</taxon>
        <taxon>Prevotellaceae</taxon>
        <taxon>Hoylesella</taxon>
    </lineage>
</organism>
<name>L1N1A2_9BACT</name>
<dbReference type="AlphaFoldDB" id="L1N1A2"/>
<keyword evidence="2" id="KW-1185">Reference proteome</keyword>
<reference evidence="1 2" key="1">
    <citation type="submission" date="2012-05" db="EMBL/GenBank/DDBJ databases">
        <authorList>
            <person name="Weinstock G."/>
            <person name="Sodergren E."/>
            <person name="Lobos E.A."/>
            <person name="Fulton L."/>
            <person name="Fulton R."/>
            <person name="Courtney L."/>
            <person name="Fronick C."/>
            <person name="O'Laughlin M."/>
            <person name="Godfrey J."/>
            <person name="Wilson R.M."/>
            <person name="Miner T."/>
            <person name="Farmer C."/>
            <person name="Delehaunty K."/>
            <person name="Cordes M."/>
            <person name="Minx P."/>
            <person name="Tomlinson C."/>
            <person name="Chen J."/>
            <person name="Wollam A."/>
            <person name="Pepin K.H."/>
            <person name="Bhonagiri V."/>
            <person name="Zhang X."/>
            <person name="Suruliraj S."/>
            <person name="Warren W."/>
            <person name="Mitreva M."/>
            <person name="Mardis E.R."/>
            <person name="Wilson R.K."/>
        </authorList>
    </citation>
    <scope>NUCLEOTIDE SEQUENCE [LARGE SCALE GENOMIC DNA]</scope>
    <source>
        <strain evidence="1 2">F0055</strain>
    </source>
</reference>
<dbReference type="EMBL" id="AMEP01000143">
    <property type="protein sequence ID" value="EKX97145.1"/>
    <property type="molecule type" value="Genomic_DNA"/>
</dbReference>
<dbReference type="Proteomes" id="UP000010433">
    <property type="component" value="Unassembled WGS sequence"/>
</dbReference>
<proteinExistence type="predicted"/>
<evidence type="ECO:0000313" key="2">
    <source>
        <dbReference type="Proteomes" id="UP000010433"/>
    </source>
</evidence>
<protein>
    <submittedName>
        <fullName evidence="1">Uncharacterized protein</fullName>
    </submittedName>
</protein>
<accession>L1N1A2</accession>
<dbReference type="HOGENOM" id="CLU_3121285_0_0_10"/>
<dbReference type="PATRIC" id="fig|1127699.3.peg.2067"/>
<gene>
    <name evidence="1" type="ORF">HMPREF9151_02263</name>
</gene>
<comment type="caution">
    <text evidence="1">The sequence shown here is derived from an EMBL/GenBank/DDBJ whole genome shotgun (WGS) entry which is preliminary data.</text>
</comment>
<evidence type="ECO:0000313" key="1">
    <source>
        <dbReference type="EMBL" id="EKX97145.1"/>
    </source>
</evidence>
<sequence>MYLSADSVKRSNSAFGNKSICAMGIISYPEFAQFIPVKCDFYYCQTDVFK</sequence>